<reference evidence="2" key="2">
    <citation type="journal article" date="2016" name="Sci. Rep.">
        <title>Dictyocaulus viviparus genome, variome and transcriptome elucidate lungworm biology and support future intervention.</title>
        <authorList>
            <person name="McNulty S.N."/>
            <person name="Strube C."/>
            <person name="Rosa B.A."/>
            <person name="Martin J.C."/>
            <person name="Tyagi R."/>
            <person name="Choi Y.J."/>
            <person name="Wang Q."/>
            <person name="Hallsworth Pepin K."/>
            <person name="Zhang X."/>
            <person name="Ozersky P."/>
            <person name="Wilson R.K."/>
            <person name="Sternberg P.W."/>
            <person name="Gasser R.B."/>
            <person name="Mitreva M."/>
        </authorList>
    </citation>
    <scope>NUCLEOTIDE SEQUENCE [LARGE SCALE GENOMIC DNA]</scope>
    <source>
        <strain evidence="2">HannoverDv2000</strain>
    </source>
</reference>
<proteinExistence type="predicted"/>
<reference evidence="1 2" key="1">
    <citation type="submission" date="2013-11" db="EMBL/GenBank/DDBJ databases">
        <title>Draft genome of the bovine lungworm Dictyocaulus viviparus.</title>
        <authorList>
            <person name="Mitreva M."/>
        </authorList>
    </citation>
    <scope>NUCLEOTIDE SEQUENCE [LARGE SCALE GENOMIC DNA]</scope>
    <source>
        <strain evidence="1 2">HannoverDv2000</strain>
    </source>
</reference>
<keyword evidence="2" id="KW-1185">Reference proteome</keyword>
<gene>
    <name evidence="1" type="ORF">DICVIV_10949</name>
</gene>
<dbReference type="Proteomes" id="UP000053766">
    <property type="component" value="Unassembled WGS sequence"/>
</dbReference>
<dbReference type="EMBL" id="KN716597">
    <property type="protein sequence ID" value="KJH43059.1"/>
    <property type="molecule type" value="Genomic_DNA"/>
</dbReference>
<name>A0A0D8XH34_DICVI</name>
<organism evidence="1 2">
    <name type="scientific">Dictyocaulus viviparus</name>
    <name type="common">Bovine lungworm</name>
    <dbReference type="NCBI Taxonomy" id="29172"/>
    <lineage>
        <taxon>Eukaryota</taxon>
        <taxon>Metazoa</taxon>
        <taxon>Ecdysozoa</taxon>
        <taxon>Nematoda</taxon>
        <taxon>Chromadorea</taxon>
        <taxon>Rhabditida</taxon>
        <taxon>Rhabditina</taxon>
        <taxon>Rhabditomorpha</taxon>
        <taxon>Strongyloidea</taxon>
        <taxon>Metastrongylidae</taxon>
        <taxon>Dictyocaulus</taxon>
    </lineage>
</organism>
<sequence>MTKSKAQSKKTEHHRYKLVFQYSNRKRLECLYWVWSNDDEYGAFSRIQKMPYGKMPCNNCTVLSTCKQKECCHLLSRFFVKSSSYPTLQDISVNNIFNTSLFMANCSTTVTSLATMTA</sequence>
<evidence type="ECO:0000313" key="1">
    <source>
        <dbReference type="EMBL" id="KJH43059.1"/>
    </source>
</evidence>
<dbReference type="AlphaFoldDB" id="A0A0D8XH34"/>
<evidence type="ECO:0000313" key="2">
    <source>
        <dbReference type="Proteomes" id="UP000053766"/>
    </source>
</evidence>
<protein>
    <submittedName>
        <fullName evidence="1">Uncharacterized protein</fullName>
    </submittedName>
</protein>
<accession>A0A0D8XH34</accession>